<protein>
    <submittedName>
        <fullName evidence="1">MOSC domain-containing protein</fullName>
    </submittedName>
</protein>
<evidence type="ECO:0000313" key="2">
    <source>
        <dbReference type="EMBL" id="XCH75541.1"/>
    </source>
</evidence>
<dbReference type="AlphaFoldDB" id="A0AAU7MBE2"/>
<name>A0AAU7MBE2_9ACTN</name>
<evidence type="ECO:0000313" key="1">
    <source>
        <dbReference type="EMBL" id="XBP94838.1"/>
    </source>
</evidence>
<gene>
    <name evidence="2" type="ORF">ABUL08_05475</name>
    <name evidence="1" type="ORF">VK199_05430</name>
</gene>
<proteinExistence type="predicted"/>
<dbReference type="EMBL" id="CP159342">
    <property type="protein sequence ID" value="XCH75541.1"/>
    <property type="molecule type" value="Genomic_DNA"/>
</dbReference>
<sequence>MATFLKRAGLEAGLDHLRASPTGSGTLEMIVRRPEVGEREMLDEGVLDLAEGLVGDMWLRRGSRDKITGTPDVNRQITVMNARCAALVAQDRERWALAGDQLYVDFDLSVANVPPGTRLQIGSAVIEATTELHLGCSKFQTRFGWDAVLFVNSRVGRELRLRGMSAKIVTGGVIRTGDKVQRVVDGAA</sequence>
<dbReference type="EMBL" id="CP157762">
    <property type="protein sequence ID" value="XBP94838.1"/>
    <property type="molecule type" value="Genomic_DNA"/>
</dbReference>
<dbReference type="InterPro" id="IPR011037">
    <property type="entry name" value="Pyrv_Knase-like_insert_dom_sf"/>
</dbReference>
<reference evidence="1" key="1">
    <citation type="submission" date="2024-01" db="EMBL/GenBank/DDBJ databases">
        <title>The genome sequence of Micromonospora mangrovi CCTCC AA 2012012.</title>
        <authorList>
            <person name="Gao J."/>
        </authorList>
    </citation>
    <scope>NUCLEOTIDE SEQUENCE</scope>
    <source>
        <strain evidence="1">CCTCC AA 2012012</strain>
    </source>
</reference>
<dbReference type="SUPFAM" id="SSF50800">
    <property type="entry name" value="PK beta-barrel domain-like"/>
    <property type="match status" value="1"/>
</dbReference>
<dbReference type="Gene3D" id="2.40.33.20">
    <property type="entry name" value="PK beta-barrel domain-like"/>
    <property type="match status" value="1"/>
</dbReference>
<accession>A0AAU7MBE2</accession>
<dbReference type="RefSeq" id="WP_350935108.1">
    <property type="nucleotide sequence ID" value="NZ_CP157762.1"/>
</dbReference>
<reference evidence="2" key="2">
    <citation type="submission" date="2024-06" db="EMBL/GenBank/DDBJ databases">
        <title>Micromonospora mangrovi CCTCC AA 2012012 genome sequences.</title>
        <authorList>
            <person name="Gao J."/>
        </authorList>
    </citation>
    <scope>NUCLEOTIDE SEQUENCE</scope>
    <source>
        <strain evidence="2">CCTCC AA 2012012</strain>
    </source>
</reference>
<organism evidence="1">
    <name type="scientific">Micromonospora sp. CCTCC AA 2012012</name>
    <dbReference type="NCBI Taxonomy" id="3111921"/>
    <lineage>
        <taxon>Bacteria</taxon>
        <taxon>Bacillati</taxon>
        <taxon>Actinomycetota</taxon>
        <taxon>Actinomycetes</taxon>
        <taxon>Micromonosporales</taxon>
        <taxon>Micromonosporaceae</taxon>
        <taxon>Micromonospora</taxon>
    </lineage>
</organism>